<feature type="compositionally biased region" description="Basic residues" evidence="1">
    <location>
        <begin position="521"/>
        <end position="536"/>
    </location>
</feature>
<accession>A0A427YJT3</accession>
<proteinExistence type="predicted"/>
<feature type="compositionally biased region" description="Low complexity" evidence="1">
    <location>
        <begin position="495"/>
        <end position="510"/>
    </location>
</feature>
<evidence type="ECO:0000256" key="1">
    <source>
        <dbReference type="SAM" id="MobiDB-lite"/>
    </source>
</evidence>
<organism evidence="2 3">
    <name type="scientific">Saitozyma podzolica</name>
    <dbReference type="NCBI Taxonomy" id="1890683"/>
    <lineage>
        <taxon>Eukaryota</taxon>
        <taxon>Fungi</taxon>
        <taxon>Dikarya</taxon>
        <taxon>Basidiomycota</taxon>
        <taxon>Agaricomycotina</taxon>
        <taxon>Tremellomycetes</taxon>
        <taxon>Tremellales</taxon>
        <taxon>Trimorphomycetaceae</taxon>
        <taxon>Saitozyma</taxon>
    </lineage>
</organism>
<feature type="region of interest" description="Disordered" evidence="1">
    <location>
        <begin position="495"/>
        <end position="581"/>
    </location>
</feature>
<feature type="compositionally biased region" description="Basic and acidic residues" evidence="1">
    <location>
        <begin position="553"/>
        <end position="581"/>
    </location>
</feature>
<dbReference type="AlphaFoldDB" id="A0A427YJT3"/>
<dbReference type="OrthoDB" id="10330285at2759"/>
<gene>
    <name evidence="2" type="ORF">EHS25_009628</name>
</gene>
<protein>
    <submittedName>
        <fullName evidence="2">Uncharacterized protein</fullName>
    </submittedName>
</protein>
<dbReference type="Proteomes" id="UP000279259">
    <property type="component" value="Unassembled WGS sequence"/>
</dbReference>
<name>A0A427YJT3_9TREE</name>
<keyword evidence="3" id="KW-1185">Reference proteome</keyword>
<evidence type="ECO:0000313" key="3">
    <source>
        <dbReference type="Proteomes" id="UP000279259"/>
    </source>
</evidence>
<reference evidence="2 3" key="1">
    <citation type="submission" date="2018-11" db="EMBL/GenBank/DDBJ databases">
        <title>Genome sequence of Saitozyma podzolica DSM 27192.</title>
        <authorList>
            <person name="Aliyu H."/>
            <person name="Gorte O."/>
            <person name="Ochsenreither K."/>
        </authorList>
    </citation>
    <scope>NUCLEOTIDE SEQUENCE [LARGE SCALE GENOMIC DNA]</scope>
    <source>
        <strain evidence="2 3">DSM 27192</strain>
    </source>
</reference>
<comment type="caution">
    <text evidence="2">The sequence shown here is derived from an EMBL/GenBank/DDBJ whole genome shotgun (WGS) entry which is preliminary data.</text>
</comment>
<evidence type="ECO:0000313" key="2">
    <source>
        <dbReference type="EMBL" id="RSH91329.1"/>
    </source>
</evidence>
<dbReference type="EMBL" id="RSCD01000008">
    <property type="protein sequence ID" value="RSH91329.1"/>
    <property type="molecule type" value="Genomic_DNA"/>
</dbReference>
<sequence>MENITIRQAINGDLPDYLIPGFTVVTDLTILKRCHMAESSAVATLVKEMESGSLGDVSEEDLLGVASPFAYIVAQILRTEAPAPEADSEAIKQQLHKLATHSSRLMGFESSVLAAASRYHREESEGLPPSDFVEDTRRLVASLRSELEGFHQGTLGMAGMAGIPRVHTARQTIGKLYSHNVLCRMIPEIQHRMNLGEIMSEKLLDHEGEEASRRRILGQAEMLRYNAERLSDDSYQFPRDLQDEINNLHADLYLNISGNDTLRLLGYAATVTCGRGAQGHSAVIDWSTLLQGDLTRDSMARTIHTYKYLANHGIDMTYELTIDGSSGRALVANVTEAMRRAKTPDPDAFEITQDIVDLFGSGYESVFGNEESGMLDRSDSKRSLHLLQITSLPGVSGSVIDVNKVKTEISRLSTVRERLAATKILNNLIKAERDSRFEMYSNSAVLAKTHVFNQKERMFEWIEAHEENGDAVTEQLTAFLTDCNTMTSKLEALEAAAGTTTRSETTVGTGSDSLTVPPSTRHGKRSGKKKNKRKGKSVSSSAAGPTEDNGDNEDLRSADGTRSEVSENSHSQQDDDRQQESDLREKLLGTRYEGLNTLTEFLASWNQLKNEAVSIRFGDLSLEPELRTKYMSGKYHGCGPSMPVPSAYGTSPYMD</sequence>